<evidence type="ECO:0000259" key="1">
    <source>
        <dbReference type="Pfam" id="PF03732"/>
    </source>
</evidence>
<dbReference type="Pfam" id="PF03732">
    <property type="entry name" value="Retrotrans_gag"/>
    <property type="match status" value="1"/>
</dbReference>
<name>A0ABY9DU99_VITVI</name>
<sequence>MEERLAKVGVAMVYTREGVDLIDQSIENGLEDIREQIQDLHEGVLISQVQLVSHEEFMSFQYKRFANIENETCTINTWDTFKREIKRQFYPEDVAYLEKKNMKRLMHIDSIHEYIKEFSALMFEILNMSKEELLFNFMDNIQSWVKQELRRHGVQDLATAMKIVEFLVEYKREDSSKPKP</sequence>
<feature type="domain" description="Retrotransposon gag" evidence="1">
    <location>
        <begin position="75"/>
        <end position="139"/>
    </location>
</feature>
<protein>
    <recommendedName>
        <fullName evidence="1">Retrotransposon gag domain-containing protein</fullName>
    </recommendedName>
</protein>
<dbReference type="Proteomes" id="UP001227230">
    <property type="component" value="Chromosome 18"/>
</dbReference>
<accession>A0ABY9DU99</accession>
<keyword evidence="3" id="KW-1185">Reference proteome</keyword>
<gene>
    <name evidence="2" type="ORF">VitviT2T_028754</name>
</gene>
<evidence type="ECO:0000313" key="2">
    <source>
        <dbReference type="EMBL" id="WKA11230.1"/>
    </source>
</evidence>
<organism evidence="2 3">
    <name type="scientific">Vitis vinifera</name>
    <name type="common">Grape</name>
    <dbReference type="NCBI Taxonomy" id="29760"/>
    <lineage>
        <taxon>Eukaryota</taxon>
        <taxon>Viridiplantae</taxon>
        <taxon>Streptophyta</taxon>
        <taxon>Embryophyta</taxon>
        <taxon>Tracheophyta</taxon>
        <taxon>Spermatophyta</taxon>
        <taxon>Magnoliopsida</taxon>
        <taxon>eudicotyledons</taxon>
        <taxon>Gunneridae</taxon>
        <taxon>Pentapetalae</taxon>
        <taxon>rosids</taxon>
        <taxon>Vitales</taxon>
        <taxon>Vitaceae</taxon>
        <taxon>Viteae</taxon>
        <taxon>Vitis</taxon>
    </lineage>
</organism>
<dbReference type="EMBL" id="CP126665">
    <property type="protein sequence ID" value="WKA11230.1"/>
    <property type="molecule type" value="Genomic_DNA"/>
</dbReference>
<reference evidence="2 3" key="1">
    <citation type="journal article" date="2023" name="Hortic Res">
        <title>The complete reference genome for grapevine (Vitis vinifera L.) genetics and breeding.</title>
        <authorList>
            <person name="Shi X."/>
            <person name="Cao S."/>
            <person name="Wang X."/>
            <person name="Huang S."/>
            <person name="Wang Y."/>
            <person name="Liu Z."/>
            <person name="Liu W."/>
            <person name="Leng X."/>
            <person name="Peng Y."/>
            <person name="Wang N."/>
            <person name="Wang Y."/>
            <person name="Ma Z."/>
            <person name="Xu X."/>
            <person name="Zhang F."/>
            <person name="Xue H."/>
            <person name="Zhong H."/>
            <person name="Wang Y."/>
            <person name="Zhang K."/>
            <person name="Velt A."/>
            <person name="Avia K."/>
            <person name="Holtgrawe D."/>
            <person name="Grimplet J."/>
            <person name="Matus J.T."/>
            <person name="Ware D."/>
            <person name="Wu X."/>
            <person name="Wang H."/>
            <person name="Liu C."/>
            <person name="Fang Y."/>
            <person name="Rustenholz C."/>
            <person name="Cheng Z."/>
            <person name="Xiao H."/>
            <person name="Zhou Y."/>
        </authorList>
    </citation>
    <scope>NUCLEOTIDE SEQUENCE [LARGE SCALE GENOMIC DNA]</scope>
    <source>
        <strain evidence="3">cv. Pinot noir / PN40024</strain>
        <tissue evidence="2">Leaf</tissue>
    </source>
</reference>
<evidence type="ECO:0000313" key="3">
    <source>
        <dbReference type="Proteomes" id="UP001227230"/>
    </source>
</evidence>
<proteinExistence type="predicted"/>
<dbReference type="InterPro" id="IPR005162">
    <property type="entry name" value="Retrotrans_gag_dom"/>
</dbReference>